<gene>
    <name evidence="10" type="ORF">EV671_1004115</name>
</gene>
<comment type="subcellular location">
    <subcellularLocation>
        <location evidence="1">Cell envelope</location>
    </subcellularLocation>
</comment>
<evidence type="ECO:0000313" key="10">
    <source>
        <dbReference type="EMBL" id="TCV02342.1"/>
    </source>
</evidence>
<dbReference type="GO" id="GO:0004130">
    <property type="term" value="F:cytochrome-c peroxidase activity"/>
    <property type="evidence" value="ECO:0007669"/>
    <property type="project" value="TreeGrafter"/>
</dbReference>
<keyword evidence="4 8" id="KW-0732">Signal</keyword>
<keyword evidence="5" id="KW-0560">Oxidoreductase</keyword>
<comment type="caution">
    <text evidence="10">The sequence shown here is derived from an EMBL/GenBank/DDBJ whole genome shotgun (WGS) entry which is preliminary data.</text>
</comment>
<dbReference type="Gene3D" id="1.10.760.10">
    <property type="entry name" value="Cytochrome c-like domain"/>
    <property type="match status" value="2"/>
</dbReference>
<reference evidence="10 11" key="1">
    <citation type="submission" date="2019-03" db="EMBL/GenBank/DDBJ databases">
        <title>Genomic Encyclopedia of Type Strains, Phase IV (KMG-IV): sequencing the most valuable type-strain genomes for metagenomic binning, comparative biology and taxonomic classification.</title>
        <authorList>
            <person name="Goeker M."/>
        </authorList>
    </citation>
    <scope>NUCLEOTIDE SEQUENCE [LARGE SCALE GENOMIC DNA]</scope>
    <source>
        <strain evidence="10 11">DSM 654</strain>
    </source>
</reference>
<feature type="domain" description="Cytochrome c" evidence="9">
    <location>
        <begin position="233"/>
        <end position="409"/>
    </location>
</feature>
<evidence type="ECO:0000259" key="9">
    <source>
        <dbReference type="PROSITE" id="PS51007"/>
    </source>
</evidence>
<dbReference type="InterPro" id="IPR051395">
    <property type="entry name" value="Cytochrome_c_Peroxidase/MauG"/>
</dbReference>
<evidence type="ECO:0000256" key="2">
    <source>
        <dbReference type="ARBA" id="ARBA00022617"/>
    </source>
</evidence>
<keyword evidence="6 7" id="KW-0408">Iron</keyword>
<evidence type="ECO:0000256" key="1">
    <source>
        <dbReference type="ARBA" id="ARBA00004196"/>
    </source>
</evidence>
<dbReference type="PANTHER" id="PTHR30600">
    <property type="entry name" value="CYTOCHROME C PEROXIDASE-RELATED"/>
    <property type="match status" value="1"/>
</dbReference>
<keyword evidence="11" id="KW-1185">Reference proteome</keyword>
<evidence type="ECO:0000256" key="3">
    <source>
        <dbReference type="ARBA" id="ARBA00022723"/>
    </source>
</evidence>
<dbReference type="AlphaFoldDB" id="A0A4R3VF27"/>
<sequence length="424" mass="46188">MIARLRAAGLGLLLALPAFVCETAGAGERLPGYGPRVFDGRPSLEQMTELGRKIFFDPGLSSSGRLSCASCHDPAHAFGPPNALSAQRGGRHMDQMGTRAAPTLRYLVTTIPFTDHFIDDEDGHGEDGGPTGALTWDGSVDTPREQALIPLFARHEFGNANPAQLAARVQRSPYAREFEVAFSGPGERVFDEPEHVARWLAAALEVFQQSAPDFYPYTSKYDAVLRHQATLAPEEARGLAVFNDPAKGNCASCHPSSLGSGGAFPRFTDSAYAALGVPRNRALRANRDAAHYDLGLCANGRRGLADRDEFCGRFKTPTLRNVATRRAFFHNGVFHTLREVLEFYARRDTEPARWYPKGRDGQVRKFDDLPARYRGNVIATPPFGRKPGEAPPLDAADIEDLLAFLNTLTDGWAPQAGAATSHAR</sequence>
<dbReference type="GO" id="GO:0020037">
    <property type="term" value="F:heme binding"/>
    <property type="evidence" value="ECO:0007669"/>
    <property type="project" value="InterPro"/>
</dbReference>
<dbReference type="InterPro" id="IPR004852">
    <property type="entry name" value="Di-haem_cyt_c_peroxidsae"/>
</dbReference>
<keyword evidence="2 7" id="KW-0349">Heme</keyword>
<evidence type="ECO:0000313" key="11">
    <source>
        <dbReference type="Proteomes" id="UP000295110"/>
    </source>
</evidence>
<dbReference type="GO" id="GO:0009055">
    <property type="term" value="F:electron transfer activity"/>
    <property type="evidence" value="ECO:0007669"/>
    <property type="project" value="InterPro"/>
</dbReference>
<evidence type="ECO:0000256" key="7">
    <source>
        <dbReference type="PROSITE-ProRule" id="PRU00433"/>
    </source>
</evidence>
<keyword evidence="3 7" id="KW-0479">Metal-binding</keyword>
<dbReference type="OrthoDB" id="9805202at2"/>
<dbReference type="Pfam" id="PF03150">
    <property type="entry name" value="CCP_MauG"/>
    <property type="match status" value="1"/>
</dbReference>
<dbReference type="SUPFAM" id="SSF46626">
    <property type="entry name" value="Cytochrome c"/>
    <property type="match status" value="2"/>
</dbReference>
<dbReference type="EMBL" id="SMBU01000004">
    <property type="protein sequence ID" value="TCV02342.1"/>
    <property type="molecule type" value="Genomic_DNA"/>
</dbReference>
<dbReference type="GO" id="GO:0030313">
    <property type="term" value="C:cell envelope"/>
    <property type="evidence" value="ECO:0007669"/>
    <property type="project" value="UniProtKB-SubCell"/>
</dbReference>
<proteinExistence type="predicted"/>
<feature type="signal peptide" evidence="8">
    <location>
        <begin position="1"/>
        <end position="20"/>
    </location>
</feature>
<organism evidence="10 11">
    <name type="scientific">Roseateles saccharophilus</name>
    <name type="common">Pseudomonas saccharophila</name>
    <dbReference type="NCBI Taxonomy" id="304"/>
    <lineage>
        <taxon>Bacteria</taxon>
        <taxon>Pseudomonadati</taxon>
        <taxon>Pseudomonadota</taxon>
        <taxon>Betaproteobacteria</taxon>
        <taxon>Burkholderiales</taxon>
        <taxon>Sphaerotilaceae</taxon>
        <taxon>Roseateles</taxon>
    </lineage>
</organism>
<evidence type="ECO:0000256" key="5">
    <source>
        <dbReference type="ARBA" id="ARBA00023002"/>
    </source>
</evidence>
<dbReference type="RefSeq" id="WP_132570224.1">
    <property type="nucleotide sequence ID" value="NZ_CBCSGL010000001.1"/>
</dbReference>
<dbReference type="PANTHER" id="PTHR30600:SF10">
    <property type="entry name" value="BLL6722 PROTEIN"/>
    <property type="match status" value="1"/>
</dbReference>
<dbReference type="Proteomes" id="UP000295110">
    <property type="component" value="Unassembled WGS sequence"/>
</dbReference>
<protein>
    <submittedName>
        <fullName evidence="10">Cytochrome c peroxidase</fullName>
    </submittedName>
</protein>
<evidence type="ECO:0000256" key="4">
    <source>
        <dbReference type="ARBA" id="ARBA00022729"/>
    </source>
</evidence>
<dbReference type="InterPro" id="IPR036909">
    <property type="entry name" value="Cyt_c-like_dom_sf"/>
</dbReference>
<accession>A0A4R3VF27</accession>
<keyword evidence="10" id="KW-0575">Peroxidase</keyword>
<evidence type="ECO:0000256" key="6">
    <source>
        <dbReference type="ARBA" id="ARBA00023004"/>
    </source>
</evidence>
<name>A0A4R3VF27_ROSSA</name>
<dbReference type="PROSITE" id="PS51007">
    <property type="entry name" value="CYTC"/>
    <property type="match status" value="1"/>
</dbReference>
<evidence type="ECO:0000256" key="8">
    <source>
        <dbReference type="SAM" id="SignalP"/>
    </source>
</evidence>
<dbReference type="InterPro" id="IPR009056">
    <property type="entry name" value="Cyt_c-like_dom"/>
</dbReference>
<feature type="chain" id="PRO_5020506627" evidence="8">
    <location>
        <begin position="21"/>
        <end position="424"/>
    </location>
</feature>
<dbReference type="GO" id="GO:0046872">
    <property type="term" value="F:metal ion binding"/>
    <property type="evidence" value="ECO:0007669"/>
    <property type="project" value="UniProtKB-KW"/>
</dbReference>